<evidence type="ECO:0000313" key="3">
    <source>
        <dbReference type="EMBL" id="KAJ5208388.1"/>
    </source>
</evidence>
<dbReference type="Pfam" id="PF24494">
    <property type="entry name" value="DUF7587"/>
    <property type="match status" value="1"/>
</dbReference>
<evidence type="ECO:0000313" key="4">
    <source>
        <dbReference type="Proteomes" id="UP001150942"/>
    </source>
</evidence>
<feature type="compositionally biased region" description="Polar residues" evidence="1">
    <location>
        <begin position="614"/>
        <end position="625"/>
    </location>
</feature>
<feature type="domain" description="DUF7587" evidence="2">
    <location>
        <begin position="309"/>
        <end position="445"/>
    </location>
</feature>
<name>A0A9W9MVY8_9EURO</name>
<feature type="region of interest" description="Disordered" evidence="1">
    <location>
        <begin position="232"/>
        <end position="295"/>
    </location>
</feature>
<dbReference type="EMBL" id="JAPQKQ010000002">
    <property type="protein sequence ID" value="KAJ5208388.1"/>
    <property type="molecule type" value="Genomic_DNA"/>
</dbReference>
<protein>
    <recommendedName>
        <fullName evidence="2">DUF7587 domain-containing protein</fullName>
    </recommendedName>
</protein>
<feature type="region of interest" description="Disordered" evidence="1">
    <location>
        <begin position="533"/>
        <end position="701"/>
    </location>
</feature>
<evidence type="ECO:0000259" key="2">
    <source>
        <dbReference type="Pfam" id="PF24494"/>
    </source>
</evidence>
<gene>
    <name evidence="3" type="ORF">N7449_002767</name>
</gene>
<feature type="region of interest" description="Disordered" evidence="1">
    <location>
        <begin position="153"/>
        <end position="188"/>
    </location>
</feature>
<accession>A0A9W9MVY8</accession>
<reference evidence="3" key="1">
    <citation type="submission" date="2022-11" db="EMBL/GenBank/DDBJ databases">
        <authorList>
            <person name="Petersen C."/>
        </authorList>
    </citation>
    <scope>NUCLEOTIDE SEQUENCE</scope>
    <source>
        <strain evidence="3">IBT 20477</strain>
    </source>
</reference>
<dbReference type="AlphaFoldDB" id="A0A9W9MVY8"/>
<feature type="compositionally biased region" description="Polar residues" evidence="1">
    <location>
        <begin position="161"/>
        <end position="177"/>
    </location>
</feature>
<dbReference type="Proteomes" id="UP001150942">
    <property type="component" value="Unassembled WGS sequence"/>
</dbReference>
<feature type="compositionally biased region" description="Acidic residues" evidence="1">
    <location>
        <begin position="575"/>
        <end position="586"/>
    </location>
</feature>
<comment type="caution">
    <text evidence="3">The sequence shown here is derived from an EMBL/GenBank/DDBJ whole genome shotgun (WGS) entry which is preliminary data.</text>
</comment>
<proteinExistence type="predicted"/>
<feature type="compositionally biased region" description="Polar residues" evidence="1">
    <location>
        <begin position="688"/>
        <end position="698"/>
    </location>
</feature>
<feature type="compositionally biased region" description="Low complexity" evidence="1">
    <location>
        <begin position="254"/>
        <end position="292"/>
    </location>
</feature>
<dbReference type="InterPro" id="IPR056009">
    <property type="entry name" value="DUF7587"/>
</dbReference>
<reference evidence="3" key="2">
    <citation type="journal article" date="2023" name="IMA Fungus">
        <title>Comparative genomic study of the Penicillium genus elucidates a diverse pangenome and 15 lateral gene transfer events.</title>
        <authorList>
            <person name="Petersen C."/>
            <person name="Sorensen T."/>
            <person name="Nielsen M.R."/>
            <person name="Sondergaard T.E."/>
            <person name="Sorensen J.L."/>
            <person name="Fitzpatrick D.A."/>
            <person name="Frisvad J.C."/>
            <person name="Nielsen K.L."/>
        </authorList>
    </citation>
    <scope>NUCLEOTIDE SEQUENCE</scope>
    <source>
        <strain evidence="3">IBT 20477</strain>
    </source>
</reference>
<dbReference type="OrthoDB" id="5397734at2759"/>
<evidence type="ECO:0000256" key="1">
    <source>
        <dbReference type="SAM" id="MobiDB-lite"/>
    </source>
</evidence>
<keyword evidence="4" id="KW-1185">Reference proteome</keyword>
<organism evidence="3 4">
    <name type="scientific">Penicillium cf. viridicatum</name>
    <dbReference type="NCBI Taxonomy" id="2972119"/>
    <lineage>
        <taxon>Eukaryota</taxon>
        <taxon>Fungi</taxon>
        <taxon>Dikarya</taxon>
        <taxon>Ascomycota</taxon>
        <taxon>Pezizomycotina</taxon>
        <taxon>Eurotiomycetes</taxon>
        <taxon>Eurotiomycetidae</taxon>
        <taxon>Eurotiales</taxon>
        <taxon>Aspergillaceae</taxon>
        <taxon>Penicillium</taxon>
    </lineage>
</organism>
<sequence>MESKRPKLRWDVPMRQALCCLYRFFRCNKKQKEEIFFSMFRDNLRKRGIHRFVPGKTLHTQWNWMRNTGDLIWSHVHRNTEFNMDGEWRDVIERIKSTALTLHLPLIEKTEDDIETAQWGTRVAMNLGLRTESPPQTPQPMSFPLHQRRAEERSHYFAESDGQTSESMTMSVSQSQEWADEPGHIDPLENNEAVVTSHGKTCIWCEHGLAIDETDGPDDWTQHTHLDQREIPDENQSQHRHQGHQDLSQQDYPQGQEVQDQHQEQQGQHQDQQPDQQQEHQGCSQQHHGQQGYHHDHELAMKGVPADKMPPLLFRWSNRDSQGVNSKTGFLAGLFCNGEWFDPEDFSEGRFERFFRSHVTKEKVKTPFISTSQSPLAPLHRAIANQNGAMLTVIDTSKLETKVFYAHPLAIRTRTFTYSWKGYGEYLIWGRIPLEAIVFGVEITSFEQIIQSHRDIARLMQTALIRSSPRCNQKLRDMLAAKRKSPFQSGRTLGKLLTLLEVPTIHWDNIASRFAKSWGWKYAKETALFQSGLRSAPPYPSEELSDSESEIPWPTPQKTPVKPSQKMPFSSDCVSDLDYEPPETDNDSGGTSESEYMDESRSMTICDMSETSDDGNFSTHETLSSGMFPENDAPEPSSGPVHHQEVIDLTSDNEDTSSQRALQRDWPSDDEYMYPDTPTKIRRRIPSQPGQRTINNRVLNGPTDMDFFEKVRNWAHRET</sequence>